<dbReference type="PROSITE" id="PS50922">
    <property type="entry name" value="TLC"/>
    <property type="match status" value="1"/>
</dbReference>
<gene>
    <name evidence="9" type="primary">LOC110976798</name>
</gene>
<evidence type="ECO:0000313" key="9">
    <source>
        <dbReference type="RefSeq" id="XP_022086082.1"/>
    </source>
</evidence>
<sequence>MMSLIKYIGITMELTAGLILLLTLTAFVLWSALYGLFCWLQPHRSYEWNCRVVVSIHAVTVLSLSSTFGALYNPWPFTHPGGKSNIYEIVTMIVCLGFFLFDVCWCVWFFDEETKIMIVHHLVSIIGIFASLITGLSGTEVGTCIFLAELTNPMLQFRWFMRSSGVKDGWLYELNDFLFMMMFAVCRCGIGTFFLYRYTTHPRPKLFFKVGGLALYLVSMVFFGQILVFAYHKYRKMYQRWRYGDKTKIDGDKAR</sequence>
<feature type="transmembrane region" description="Helical" evidence="6">
    <location>
        <begin position="86"/>
        <end position="110"/>
    </location>
</feature>
<feature type="transmembrane region" description="Helical" evidence="6">
    <location>
        <begin position="16"/>
        <end position="40"/>
    </location>
</feature>
<accession>A0A8B7Y0N5</accession>
<feature type="transmembrane region" description="Helical" evidence="6">
    <location>
        <begin position="122"/>
        <end position="148"/>
    </location>
</feature>
<dbReference type="AlphaFoldDB" id="A0A8B7Y0N5"/>
<reference evidence="9" key="1">
    <citation type="submission" date="2025-08" db="UniProtKB">
        <authorList>
            <consortium name="RefSeq"/>
        </authorList>
    </citation>
    <scope>IDENTIFICATION</scope>
</reference>
<dbReference type="Pfam" id="PF03798">
    <property type="entry name" value="TRAM_LAG1_CLN8"/>
    <property type="match status" value="1"/>
</dbReference>
<evidence type="ECO:0000256" key="5">
    <source>
        <dbReference type="PROSITE-ProRule" id="PRU00205"/>
    </source>
</evidence>
<evidence type="ECO:0000256" key="1">
    <source>
        <dbReference type="ARBA" id="ARBA00004141"/>
    </source>
</evidence>
<feature type="domain" description="TLC" evidence="7">
    <location>
        <begin position="43"/>
        <end position="235"/>
    </location>
</feature>
<evidence type="ECO:0000313" key="8">
    <source>
        <dbReference type="Proteomes" id="UP000694845"/>
    </source>
</evidence>
<dbReference type="InterPro" id="IPR006634">
    <property type="entry name" value="TLC-dom"/>
</dbReference>
<keyword evidence="4 5" id="KW-0472">Membrane</keyword>
<evidence type="ECO:0000256" key="2">
    <source>
        <dbReference type="ARBA" id="ARBA00022692"/>
    </source>
</evidence>
<dbReference type="SMART" id="SM00724">
    <property type="entry name" value="TLC"/>
    <property type="match status" value="1"/>
</dbReference>
<dbReference type="RefSeq" id="XP_022086082.1">
    <property type="nucleotide sequence ID" value="XM_022230390.1"/>
</dbReference>
<name>A0A8B7Y0N5_ACAPL</name>
<comment type="subcellular location">
    <subcellularLocation>
        <location evidence="1">Membrane</location>
        <topology evidence="1">Multi-pass membrane protein</topology>
    </subcellularLocation>
</comment>
<dbReference type="GO" id="GO:0016020">
    <property type="term" value="C:membrane"/>
    <property type="evidence" value="ECO:0007669"/>
    <property type="project" value="UniProtKB-SubCell"/>
</dbReference>
<evidence type="ECO:0000256" key="6">
    <source>
        <dbReference type="SAM" id="Phobius"/>
    </source>
</evidence>
<dbReference type="PANTHER" id="PTHR31898">
    <property type="entry name" value="TRANSMEMBRANE PROTEIN 136"/>
    <property type="match status" value="1"/>
</dbReference>
<dbReference type="GeneID" id="110976798"/>
<evidence type="ECO:0000259" key="7">
    <source>
        <dbReference type="PROSITE" id="PS50922"/>
    </source>
</evidence>
<dbReference type="InterPro" id="IPR042512">
    <property type="entry name" value="TLCD5"/>
</dbReference>
<keyword evidence="2 5" id="KW-0812">Transmembrane</keyword>
<dbReference type="Proteomes" id="UP000694845">
    <property type="component" value="Unplaced"/>
</dbReference>
<organism evidence="8 9">
    <name type="scientific">Acanthaster planci</name>
    <name type="common">Crown-of-thorns starfish</name>
    <dbReference type="NCBI Taxonomy" id="133434"/>
    <lineage>
        <taxon>Eukaryota</taxon>
        <taxon>Metazoa</taxon>
        <taxon>Echinodermata</taxon>
        <taxon>Eleutherozoa</taxon>
        <taxon>Asterozoa</taxon>
        <taxon>Asteroidea</taxon>
        <taxon>Valvatacea</taxon>
        <taxon>Valvatida</taxon>
        <taxon>Acanthasteridae</taxon>
        <taxon>Acanthaster</taxon>
    </lineage>
</organism>
<feature type="transmembrane region" description="Helical" evidence="6">
    <location>
        <begin position="210"/>
        <end position="231"/>
    </location>
</feature>
<dbReference type="OrthoDB" id="506011at2759"/>
<keyword evidence="3 6" id="KW-1133">Transmembrane helix</keyword>
<keyword evidence="8" id="KW-1185">Reference proteome</keyword>
<dbReference type="KEGG" id="aplc:110976798"/>
<feature type="transmembrane region" description="Helical" evidence="6">
    <location>
        <begin position="177"/>
        <end position="198"/>
    </location>
</feature>
<evidence type="ECO:0000256" key="3">
    <source>
        <dbReference type="ARBA" id="ARBA00022989"/>
    </source>
</evidence>
<feature type="transmembrane region" description="Helical" evidence="6">
    <location>
        <begin position="52"/>
        <end position="74"/>
    </location>
</feature>
<protein>
    <submittedName>
        <fullName evidence="9">Transmembrane protein 136-like isoform X1</fullName>
    </submittedName>
</protein>
<proteinExistence type="predicted"/>
<dbReference type="PANTHER" id="PTHR31898:SF1">
    <property type="entry name" value="TLC DOMAIN-CONTAINING PROTEIN 5"/>
    <property type="match status" value="1"/>
</dbReference>
<evidence type="ECO:0000256" key="4">
    <source>
        <dbReference type="ARBA" id="ARBA00023136"/>
    </source>
</evidence>